<sequence>MALAKAKEIVSSNKVVIFSERLDPYSVCVKQLFAVKLWVPYKAIELNEESDGREIQCALADWTGQRALPSVFIGGKHIGNCDKTWALHKKGKLVPLLAEVQIVVPLHRLVTPLPRITKSPQDEFARPTNRKRSRSKLE</sequence>
<dbReference type="AlphaFoldDB" id="A0AAW1XMJ6"/>
<protein>
    <recommendedName>
        <fullName evidence="1">Glutaredoxin domain-containing protein</fullName>
    </recommendedName>
</protein>
<dbReference type="PANTHER" id="PTHR45694:SF14">
    <property type="entry name" value="GLUTAREDOXIN-C2"/>
    <property type="match status" value="1"/>
</dbReference>
<proteinExistence type="predicted"/>
<reference evidence="2 3" key="1">
    <citation type="journal article" date="2023" name="G3 (Bethesda)">
        <title>A chromosome-length genome assembly and annotation of blackberry (Rubus argutus, cv. 'Hillquist').</title>
        <authorList>
            <person name="Bruna T."/>
            <person name="Aryal R."/>
            <person name="Dudchenko O."/>
            <person name="Sargent D.J."/>
            <person name="Mead D."/>
            <person name="Buti M."/>
            <person name="Cavallini A."/>
            <person name="Hytonen T."/>
            <person name="Andres J."/>
            <person name="Pham M."/>
            <person name="Weisz D."/>
            <person name="Mascagni F."/>
            <person name="Usai G."/>
            <person name="Natali L."/>
            <person name="Bassil N."/>
            <person name="Fernandez G.E."/>
            <person name="Lomsadze A."/>
            <person name="Armour M."/>
            <person name="Olukolu B."/>
            <person name="Poorten T."/>
            <person name="Britton C."/>
            <person name="Davik J."/>
            <person name="Ashrafi H."/>
            <person name="Aiden E.L."/>
            <person name="Borodovsky M."/>
            <person name="Worthington M."/>
        </authorList>
    </citation>
    <scope>NUCLEOTIDE SEQUENCE [LARGE SCALE GENOMIC DNA]</scope>
    <source>
        <strain evidence="2">PI 553951</strain>
    </source>
</reference>
<organism evidence="2 3">
    <name type="scientific">Rubus argutus</name>
    <name type="common">Southern blackberry</name>
    <dbReference type="NCBI Taxonomy" id="59490"/>
    <lineage>
        <taxon>Eukaryota</taxon>
        <taxon>Viridiplantae</taxon>
        <taxon>Streptophyta</taxon>
        <taxon>Embryophyta</taxon>
        <taxon>Tracheophyta</taxon>
        <taxon>Spermatophyta</taxon>
        <taxon>Magnoliopsida</taxon>
        <taxon>eudicotyledons</taxon>
        <taxon>Gunneridae</taxon>
        <taxon>Pentapetalae</taxon>
        <taxon>rosids</taxon>
        <taxon>fabids</taxon>
        <taxon>Rosales</taxon>
        <taxon>Rosaceae</taxon>
        <taxon>Rosoideae</taxon>
        <taxon>Rosoideae incertae sedis</taxon>
        <taxon>Rubus</taxon>
    </lineage>
</organism>
<dbReference type="PANTHER" id="PTHR45694">
    <property type="entry name" value="GLUTAREDOXIN 2"/>
    <property type="match status" value="1"/>
</dbReference>
<dbReference type="CDD" id="cd03419">
    <property type="entry name" value="GRX_GRXh_1_2_like"/>
    <property type="match status" value="1"/>
</dbReference>
<dbReference type="Pfam" id="PF00462">
    <property type="entry name" value="Glutaredoxin"/>
    <property type="match status" value="1"/>
</dbReference>
<gene>
    <name evidence="2" type="ORF">M0R45_013665</name>
</gene>
<dbReference type="GO" id="GO:0034599">
    <property type="term" value="P:cellular response to oxidative stress"/>
    <property type="evidence" value="ECO:0007669"/>
    <property type="project" value="TreeGrafter"/>
</dbReference>
<evidence type="ECO:0000313" key="2">
    <source>
        <dbReference type="EMBL" id="KAK9936842.1"/>
    </source>
</evidence>
<dbReference type="InterPro" id="IPR036249">
    <property type="entry name" value="Thioredoxin-like_sf"/>
</dbReference>
<dbReference type="SUPFAM" id="SSF52833">
    <property type="entry name" value="Thioredoxin-like"/>
    <property type="match status" value="1"/>
</dbReference>
<evidence type="ECO:0000259" key="1">
    <source>
        <dbReference type="Pfam" id="PF00462"/>
    </source>
</evidence>
<dbReference type="GO" id="GO:0005737">
    <property type="term" value="C:cytoplasm"/>
    <property type="evidence" value="ECO:0007669"/>
    <property type="project" value="TreeGrafter"/>
</dbReference>
<dbReference type="InterPro" id="IPR014025">
    <property type="entry name" value="Glutaredoxin_subgr"/>
</dbReference>
<comment type="caution">
    <text evidence="2">The sequence shown here is derived from an EMBL/GenBank/DDBJ whole genome shotgun (WGS) entry which is preliminary data.</text>
</comment>
<dbReference type="Gene3D" id="3.40.30.10">
    <property type="entry name" value="Glutaredoxin"/>
    <property type="match status" value="1"/>
</dbReference>
<dbReference type="PRINTS" id="PR00160">
    <property type="entry name" value="GLUTAREDOXIN"/>
</dbReference>
<name>A0AAW1XMJ6_RUBAR</name>
<dbReference type="GO" id="GO:0015038">
    <property type="term" value="F:glutathione disulfide oxidoreductase activity"/>
    <property type="evidence" value="ECO:0007669"/>
    <property type="project" value="TreeGrafter"/>
</dbReference>
<feature type="domain" description="Glutaredoxin" evidence="1">
    <location>
        <begin position="15"/>
        <end position="78"/>
    </location>
</feature>
<accession>A0AAW1XMJ6</accession>
<dbReference type="Proteomes" id="UP001457282">
    <property type="component" value="Unassembled WGS sequence"/>
</dbReference>
<evidence type="ECO:0000313" key="3">
    <source>
        <dbReference type="Proteomes" id="UP001457282"/>
    </source>
</evidence>
<dbReference type="InterPro" id="IPR002109">
    <property type="entry name" value="Glutaredoxin"/>
</dbReference>
<dbReference type="EMBL" id="JBEDUW010000003">
    <property type="protein sequence ID" value="KAK9936842.1"/>
    <property type="molecule type" value="Genomic_DNA"/>
</dbReference>
<dbReference type="PROSITE" id="PS51354">
    <property type="entry name" value="GLUTAREDOXIN_2"/>
    <property type="match status" value="1"/>
</dbReference>
<keyword evidence="3" id="KW-1185">Reference proteome</keyword>